<evidence type="ECO:0000313" key="1">
    <source>
        <dbReference type="EMBL" id="NYH14659.1"/>
    </source>
</evidence>
<keyword evidence="3" id="KW-1185">Reference proteome</keyword>
<evidence type="ECO:0000313" key="2">
    <source>
        <dbReference type="EMBL" id="NYH27017.1"/>
    </source>
</evidence>
<name>A0A7Z0AYK8_9BURK</name>
<evidence type="ECO:0000313" key="3">
    <source>
        <dbReference type="Proteomes" id="UP000540929"/>
    </source>
</evidence>
<accession>A0A7Z0AYK8</accession>
<reference evidence="3 4" key="1">
    <citation type="submission" date="2020-07" db="EMBL/GenBank/DDBJ databases">
        <title>Exploring microbial biodiversity for novel pathways involved in the catabolism of aromatic compounds derived from lignin.</title>
        <authorList>
            <person name="Elkins J."/>
        </authorList>
    </citation>
    <scope>NUCLEOTIDE SEQUENCE [LARGE SCALE GENOMIC DNA]</scope>
    <source>
        <strain evidence="1 4">H2C3B</strain>
        <strain evidence="2 3">H2C3C</strain>
    </source>
</reference>
<organism evidence="1 4">
    <name type="scientific">Paraburkholderia bryophila</name>
    <dbReference type="NCBI Taxonomy" id="420952"/>
    <lineage>
        <taxon>Bacteria</taxon>
        <taxon>Pseudomonadati</taxon>
        <taxon>Pseudomonadota</taxon>
        <taxon>Betaproteobacteria</taxon>
        <taxon>Burkholderiales</taxon>
        <taxon>Burkholderiaceae</taxon>
        <taxon>Paraburkholderia</taxon>
    </lineage>
</organism>
<dbReference type="RefSeq" id="WP_179710101.1">
    <property type="nucleotide sequence ID" value="NZ_JACCAS010000002.1"/>
</dbReference>
<dbReference type="Proteomes" id="UP000572540">
    <property type="component" value="Unassembled WGS sequence"/>
</dbReference>
<dbReference type="Proteomes" id="UP000540929">
    <property type="component" value="Unassembled WGS sequence"/>
</dbReference>
<sequence>MFFTPDGGLIGALFCPAGDWKMATIAEFLLTRLFDDDSAHFLRLSGKLCRFLHFRATLWHLRFIGVMCVFDANAGGQAGLGRPGCMSGFLQTSGQAGPNQCAPLNNRFVFTGFYFSAALIARRRRY</sequence>
<proteinExistence type="predicted"/>
<dbReference type="EMBL" id="JACCAS010000002">
    <property type="protein sequence ID" value="NYH27017.1"/>
    <property type="molecule type" value="Genomic_DNA"/>
</dbReference>
<protein>
    <submittedName>
        <fullName evidence="1">Uncharacterized protein</fullName>
    </submittedName>
</protein>
<gene>
    <name evidence="2" type="ORF">GGD40_006588</name>
    <name evidence="1" type="ORF">GGD41_001887</name>
</gene>
<evidence type="ECO:0000313" key="4">
    <source>
        <dbReference type="Proteomes" id="UP000572540"/>
    </source>
</evidence>
<dbReference type="AlphaFoldDB" id="A0A7Z0AYK8"/>
<comment type="caution">
    <text evidence="1">The sequence shown here is derived from an EMBL/GenBank/DDBJ whole genome shotgun (WGS) entry which is preliminary data.</text>
</comment>
<dbReference type="EMBL" id="JACCAU010000001">
    <property type="protein sequence ID" value="NYH14659.1"/>
    <property type="molecule type" value="Genomic_DNA"/>
</dbReference>